<evidence type="ECO:0000313" key="1">
    <source>
        <dbReference type="Proteomes" id="UP000887580"/>
    </source>
</evidence>
<proteinExistence type="predicted"/>
<name>A0AC35GNY6_9BILA</name>
<dbReference type="WBParaSite" id="PS1159_v2.g6718.t1">
    <property type="protein sequence ID" value="PS1159_v2.g6718.t1"/>
    <property type="gene ID" value="PS1159_v2.g6718"/>
</dbReference>
<dbReference type="Proteomes" id="UP000887580">
    <property type="component" value="Unplaced"/>
</dbReference>
<accession>A0AC35GNY6</accession>
<evidence type="ECO:0000313" key="2">
    <source>
        <dbReference type="WBParaSite" id="PS1159_v2.g6718.t1"/>
    </source>
</evidence>
<reference evidence="2" key="1">
    <citation type="submission" date="2022-11" db="UniProtKB">
        <authorList>
            <consortium name="WormBaseParasite"/>
        </authorList>
    </citation>
    <scope>IDENTIFICATION</scope>
</reference>
<protein>
    <submittedName>
        <fullName evidence="2">RZ-type domain-containing protein</fullName>
    </submittedName>
</protein>
<organism evidence="1 2">
    <name type="scientific">Panagrolaimus sp. PS1159</name>
    <dbReference type="NCBI Taxonomy" id="55785"/>
    <lineage>
        <taxon>Eukaryota</taxon>
        <taxon>Metazoa</taxon>
        <taxon>Ecdysozoa</taxon>
        <taxon>Nematoda</taxon>
        <taxon>Chromadorea</taxon>
        <taxon>Rhabditida</taxon>
        <taxon>Tylenchina</taxon>
        <taxon>Panagrolaimomorpha</taxon>
        <taxon>Panagrolaimoidea</taxon>
        <taxon>Panagrolaimidae</taxon>
        <taxon>Panagrolaimus</taxon>
    </lineage>
</organism>
<sequence length="186" mass="20846">MDGFTASFEKLGELCDERPVVGDEFLDGIISEQCGNQPHQSQAYGTPRSQRPGNKQYRERRRNTEQFQPGGAPRSDRPFQRQRRQYSSAQWSDNVSLRPAVINNCISAETRRAVIQAMGHARHIYAIGECGMPMVTSTCPQCHAVIGGKDHELLPSNRSADAAMYEGTGLNRPNYRLSITVYKMVL</sequence>